<proteinExistence type="predicted"/>
<organism evidence="2 3">
    <name type="scientific">Armillaria borealis</name>
    <dbReference type="NCBI Taxonomy" id="47425"/>
    <lineage>
        <taxon>Eukaryota</taxon>
        <taxon>Fungi</taxon>
        <taxon>Dikarya</taxon>
        <taxon>Basidiomycota</taxon>
        <taxon>Agaricomycotina</taxon>
        <taxon>Agaricomycetes</taxon>
        <taxon>Agaricomycetidae</taxon>
        <taxon>Agaricales</taxon>
        <taxon>Marasmiineae</taxon>
        <taxon>Physalacriaceae</taxon>
        <taxon>Armillaria</taxon>
    </lineage>
</organism>
<protein>
    <submittedName>
        <fullName evidence="2">Uncharacterized protein</fullName>
    </submittedName>
</protein>
<accession>A0AA39J1B9</accession>
<evidence type="ECO:0000256" key="1">
    <source>
        <dbReference type="SAM" id="Phobius"/>
    </source>
</evidence>
<feature type="transmembrane region" description="Helical" evidence="1">
    <location>
        <begin position="31"/>
        <end position="49"/>
    </location>
</feature>
<keyword evidence="1" id="KW-1133">Transmembrane helix</keyword>
<dbReference type="AlphaFoldDB" id="A0AA39J1B9"/>
<reference evidence="2" key="1">
    <citation type="submission" date="2023-06" db="EMBL/GenBank/DDBJ databases">
        <authorList>
            <consortium name="Lawrence Berkeley National Laboratory"/>
            <person name="Ahrendt S."/>
            <person name="Sahu N."/>
            <person name="Indic B."/>
            <person name="Wong-Bajracharya J."/>
            <person name="Merenyi Z."/>
            <person name="Ke H.-M."/>
            <person name="Monk M."/>
            <person name="Kocsube S."/>
            <person name="Drula E."/>
            <person name="Lipzen A."/>
            <person name="Balint B."/>
            <person name="Henrissat B."/>
            <person name="Andreopoulos B."/>
            <person name="Martin F.M."/>
            <person name="Harder C.B."/>
            <person name="Rigling D."/>
            <person name="Ford K.L."/>
            <person name="Foster G.D."/>
            <person name="Pangilinan J."/>
            <person name="Papanicolaou A."/>
            <person name="Barry K."/>
            <person name="LaButti K."/>
            <person name="Viragh M."/>
            <person name="Koriabine M."/>
            <person name="Yan M."/>
            <person name="Riley R."/>
            <person name="Champramary S."/>
            <person name="Plett K.L."/>
            <person name="Tsai I.J."/>
            <person name="Slot J."/>
            <person name="Sipos G."/>
            <person name="Plett J."/>
            <person name="Nagy L.G."/>
            <person name="Grigoriev I.V."/>
        </authorList>
    </citation>
    <scope>NUCLEOTIDE SEQUENCE</scope>
    <source>
        <strain evidence="2">FPL87.14</strain>
    </source>
</reference>
<name>A0AA39J1B9_9AGAR</name>
<evidence type="ECO:0000313" key="2">
    <source>
        <dbReference type="EMBL" id="KAK0433511.1"/>
    </source>
</evidence>
<keyword evidence="1" id="KW-0812">Transmembrane</keyword>
<dbReference type="Proteomes" id="UP001175226">
    <property type="component" value="Unassembled WGS sequence"/>
</dbReference>
<gene>
    <name evidence="2" type="ORF">EV421DRAFT_1910012</name>
</gene>
<keyword evidence="3" id="KW-1185">Reference proteome</keyword>
<dbReference type="EMBL" id="JAUEPT010000080">
    <property type="protein sequence ID" value="KAK0433511.1"/>
    <property type="molecule type" value="Genomic_DNA"/>
</dbReference>
<comment type="caution">
    <text evidence="2">The sequence shown here is derived from an EMBL/GenBank/DDBJ whole genome shotgun (WGS) entry which is preliminary data.</text>
</comment>
<evidence type="ECO:0000313" key="3">
    <source>
        <dbReference type="Proteomes" id="UP001175226"/>
    </source>
</evidence>
<keyword evidence="1" id="KW-0472">Membrane</keyword>
<sequence length="104" mass="11376">MTKIDMFYAAYREHSKLRPTLRVIVAVRNHFIISAGIAVSSSVLPVLVFRFKTQEVLLIDAGQAPGESDAAGSWGVNLYSSILNIKAIRLLAVFTLINIGTEVT</sequence>